<dbReference type="FunFam" id="1.20.1510.10:FF:000021">
    <property type="entry name" value="Solute carrier family 30 (Zinc transporter), member 1"/>
    <property type="match status" value="1"/>
</dbReference>
<evidence type="ECO:0000256" key="8">
    <source>
        <dbReference type="SAM" id="MobiDB-lite"/>
    </source>
</evidence>
<feature type="domain" description="Cation efflux protein transmembrane" evidence="10">
    <location>
        <begin position="9"/>
        <end position="136"/>
    </location>
</feature>
<sequence>MGLSKTNRIIILLVIDIAFFLLELITGYAVHSLALVADSFHMLNDVISLCVGLWAVKVANQETSSKMYTYGWQRAETLGALVNGVFLVALCMSIFLEAIQRLVEPQEVQNPKLVCIVGCFGLFSNILGLVLFHDHSHGGGGGGGGGHGHHHDHAHGEDEDVEQGYRGRTHSDPSIANDRGSPVSTVPENVAGAGRRASSPKPNLGHPITEPTSPLSRKRRKPESARGPRRFSTSTGRGITNVEDIYAHPATMRQDIIAAGRGAFENEQSSDSDSRDGEGPNEQSGLLRHRDRASNYTDEHDGPFKVPNNEEDIHKGHNHAQPKPKGHKGGHGHDLNMRGVFLHVMGDALGNIGVIVSALIIWLTDYTWRFYVDPGISLVITVIILASAIPLCKAASRILLQAVPPGMSIDHIKEDIEGLPGILGSHHLHVWQLSDTKIVASIHIQVDTEIKGEGSERYMNLARQVRRCLHAYGIHSSTIQPEFAPDSETEDTQNQTQASSSADANPPSRAASLQSDPQACLLECDDNCGRRGQCCPKKPT</sequence>
<organism evidence="12 13">
    <name type="scientific">Penicillium decumbens</name>
    <dbReference type="NCBI Taxonomy" id="69771"/>
    <lineage>
        <taxon>Eukaryota</taxon>
        <taxon>Fungi</taxon>
        <taxon>Dikarya</taxon>
        <taxon>Ascomycota</taxon>
        <taxon>Pezizomycotina</taxon>
        <taxon>Eurotiomycetes</taxon>
        <taxon>Eurotiomycetidae</taxon>
        <taxon>Eurotiales</taxon>
        <taxon>Aspergillaceae</taxon>
        <taxon>Penicillium</taxon>
    </lineage>
</organism>
<comment type="caution">
    <text evidence="12">The sequence shown here is derived from an EMBL/GenBank/DDBJ whole genome shotgun (WGS) entry which is preliminary data.</text>
</comment>
<dbReference type="Gene3D" id="1.20.1510.10">
    <property type="entry name" value="Cation efflux protein transmembrane domain"/>
    <property type="match status" value="2"/>
</dbReference>
<evidence type="ECO:0000256" key="7">
    <source>
        <dbReference type="ARBA" id="ARBA00023136"/>
    </source>
</evidence>
<dbReference type="PANTHER" id="PTHR45820:SF4">
    <property type="entry name" value="ZINC TRANSPORTER 63C, ISOFORM F"/>
    <property type="match status" value="1"/>
</dbReference>
<feature type="transmembrane region" description="Helical" evidence="9">
    <location>
        <begin position="375"/>
        <end position="392"/>
    </location>
</feature>
<dbReference type="FunFam" id="1.20.1510.10:FF:000026">
    <property type="entry name" value="Zinc/cadmium resistance protein-like protein"/>
    <property type="match status" value="1"/>
</dbReference>
<feature type="transmembrane region" description="Helical" evidence="9">
    <location>
        <begin position="340"/>
        <end position="363"/>
    </location>
</feature>
<evidence type="ECO:0000256" key="4">
    <source>
        <dbReference type="ARBA" id="ARBA00022692"/>
    </source>
</evidence>
<keyword evidence="13" id="KW-1185">Reference proteome</keyword>
<dbReference type="Pfam" id="PF16916">
    <property type="entry name" value="ZT_dimer"/>
    <property type="match status" value="1"/>
</dbReference>
<keyword evidence="6 9" id="KW-1133">Transmembrane helix</keyword>
<dbReference type="SUPFAM" id="SSF160240">
    <property type="entry name" value="Cation efflux protein cytoplasmic domain-like"/>
    <property type="match status" value="1"/>
</dbReference>
<evidence type="ECO:0000313" key="12">
    <source>
        <dbReference type="EMBL" id="OQD70388.1"/>
    </source>
</evidence>
<dbReference type="OMA" id="CLFHQHG"/>
<dbReference type="OrthoDB" id="9944568at2759"/>
<feature type="compositionally biased region" description="Basic residues" evidence="8">
    <location>
        <begin position="316"/>
        <end position="330"/>
    </location>
</feature>
<keyword evidence="7 9" id="KW-0472">Membrane</keyword>
<dbReference type="InterPro" id="IPR027470">
    <property type="entry name" value="Cation_efflux_CTD"/>
</dbReference>
<protein>
    <submittedName>
        <fullName evidence="12">Uncharacterized protein</fullName>
    </submittedName>
</protein>
<dbReference type="EMBL" id="MDYL01000024">
    <property type="protein sequence ID" value="OQD70388.1"/>
    <property type="molecule type" value="Genomic_DNA"/>
</dbReference>
<evidence type="ECO:0000256" key="5">
    <source>
        <dbReference type="ARBA" id="ARBA00022833"/>
    </source>
</evidence>
<name>A0A1V6P087_PENDC</name>
<feature type="transmembrane region" description="Helical" evidence="9">
    <location>
        <begin position="80"/>
        <end position="99"/>
    </location>
</feature>
<dbReference type="InterPro" id="IPR058533">
    <property type="entry name" value="Cation_efflux_TM"/>
</dbReference>
<dbReference type="GO" id="GO:0005385">
    <property type="term" value="F:zinc ion transmembrane transporter activity"/>
    <property type="evidence" value="ECO:0007669"/>
    <property type="project" value="TreeGrafter"/>
</dbReference>
<feature type="domain" description="Cation efflux protein cytoplasmic" evidence="11">
    <location>
        <begin position="404"/>
        <end position="482"/>
    </location>
</feature>
<dbReference type="SUPFAM" id="SSF161111">
    <property type="entry name" value="Cation efflux protein transmembrane domain-like"/>
    <property type="match status" value="1"/>
</dbReference>
<dbReference type="GO" id="GO:0016020">
    <property type="term" value="C:membrane"/>
    <property type="evidence" value="ECO:0007669"/>
    <property type="project" value="UniProtKB-SubCell"/>
</dbReference>
<keyword evidence="3" id="KW-0813">Transport</keyword>
<feature type="domain" description="Cation efflux protein transmembrane" evidence="10">
    <location>
        <begin position="327"/>
        <end position="400"/>
    </location>
</feature>
<evidence type="ECO:0000256" key="2">
    <source>
        <dbReference type="ARBA" id="ARBA00008873"/>
    </source>
</evidence>
<dbReference type="AlphaFoldDB" id="A0A1V6P087"/>
<dbReference type="InterPro" id="IPR036837">
    <property type="entry name" value="Cation_efflux_CTD_sf"/>
</dbReference>
<dbReference type="STRING" id="69771.A0A1V6P087"/>
<evidence type="ECO:0000256" key="6">
    <source>
        <dbReference type="ARBA" id="ARBA00022989"/>
    </source>
</evidence>
<evidence type="ECO:0000256" key="9">
    <source>
        <dbReference type="SAM" id="Phobius"/>
    </source>
</evidence>
<dbReference type="InterPro" id="IPR002524">
    <property type="entry name" value="Cation_efflux"/>
</dbReference>
<accession>A0A1V6P087</accession>
<feature type="compositionally biased region" description="Polar residues" evidence="8">
    <location>
        <begin position="492"/>
        <end position="503"/>
    </location>
</feature>
<keyword evidence="4 9" id="KW-0812">Transmembrane</keyword>
<dbReference type="PANTHER" id="PTHR45820">
    <property type="entry name" value="FI23527P1"/>
    <property type="match status" value="1"/>
</dbReference>
<comment type="similarity">
    <text evidence="2">Belongs to the cation diffusion facilitator (CDF) transporter (TC 2.A.4) family. SLC30A subfamily.</text>
</comment>
<feature type="transmembrane region" description="Helical" evidence="9">
    <location>
        <begin position="111"/>
        <end position="132"/>
    </location>
</feature>
<gene>
    <name evidence="12" type="ORF">PENDEC_c024G04422</name>
</gene>
<dbReference type="GO" id="GO:0006882">
    <property type="term" value="P:intracellular zinc ion homeostasis"/>
    <property type="evidence" value="ECO:0007669"/>
    <property type="project" value="TreeGrafter"/>
</dbReference>
<feature type="transmembrane region" description="Helical" evidence="9">
    <location>
        <begin position="9"/>
        <end position="30"/>
    </location>
</feature>
<evidence type="ECO:0000313" key="13">
    <source>
        <dbReference type="Proteomes" id="UP000191522"/>
    </source>
</evidence>
<dbReference type="Pfam" id="PF01545">
    <property type="entry name" value="Cation_efflux"/>
    <property type="match status" value="2"/>
</dbReference>
<evidence type="ECO:0000256" key="3">
    <source>
        <dbReference type="ARBA" id="ARBA00022448"/>
    </source>
</evidence>
<comment type="subcellular location">
    <subcellularLocation>
        <location evidence="1">Membrane</location>
        <topology evidence="1">Multi-pass membrane protein</topology>
    </subcellularLocation>
</comment>
<reference evidence="13" key="1">
    <citation type="journal article" date="2017" name="Nat. Microbiol.">
        <title>Global analysis of biosynthetic gene clusters reveals vast potential of secondary metabolite production in Penicillium species.</title>
        <authorList>
            <person name="Nielsen J.C."/>
            <person name="Grijseels S."/>
            <person name="Prigent S."/>
            <person name="Ji B."/>
            <person name="Dainat J."/>
            <person name="Nielsen K.F."/>
            <person name="Frisvad J.C."/>
            <person name="Workman M."/>
            <person name="Nielsen J."/>
        </authorList>
    </citation>
    <scope>NUCLEOTIDE SEQUENCE [LARGE SCALE GENOMIC DNA]</scope>
    <source>
        <strain evidence="13">IBT 11843</strain>
    </source>
</reference>
<dbReference type="InterPro" id="IPR027469">
    <property type="entry name" value="Cation_efflux_TMD_sf"/>
</dbReference>
<dbReference type="NCBIfam" id="TIGR01297">
    <property type="entry name" value="CDF"/>
    <property type="match status" value="2"/>
</dbReference>
<evidence type="ECO:0000256" key="1">
    <source>
        <dbReference type="ARBA" id="ARBA00004141"/>
    </source>
</evidence>
<feature type="region of interest" description="Disordered" evidence="8">
    <location>
        <begin position="140"/>
        <end position="246"/>
    </location>
</feature>
<proteinExistence type="inferred from homology"/>
<dbReference type="Proteomes" id="UP000191522">
    <property type="component" value="Unassembled WGS sequence"/>
</dbReference>
<feature type="region of interest" description="Disordered" evidence="8">
    <location>
        <begin position="480"/>
        <end position="515"/>
    </location>
</feature>
<feature type="region of interest" description="Disordered" evidence="8">
    <location>
        <begin position="264"/>
        <end position="332"/>
    </location>
</feature>
<evidence type="ECO:0000259" key="10">
    <source>
        <dbReference type="Pfam" id="PF01545"/>
    </source>
</evidence>
<keyword evidence="5" id="KW-0862">Zinc</keyword>
<evidence type="ECO:0000259" key="11">
    <source>
        <dbReference type="Pfam" id="PF16916"/>
    </source>
</evidence>